<dbReference type="Proteomes" id="UP001165263">
    <property type="component" value="Unassembled WGS sequence"/>
</dbReference>
<protein>
    <submittedName>
        <fullName evidence="2">Uncharacterized protein</fullName>
    </submittedName>
</protein>
<sequence length="318" mass="35470">MRYNQSFMKARTSLFLMGCLLGGSAASEDALSLPAVFTFAAGYKIDVPAPENVVELGVIKQCGKKAWCMDISRYDSAKMLPTVPTRYVHDMHAPYGNKTCSNGPVMTVKGSTDNKVKVTIQPTGDGFSVAWSDFIYRWVADPKAHDGYTVSEIRYKNEPLEQAVGFAFASDSEMKGSLTKADLAYFYKGEIYHKTALTRVDGAWEYAPSSFDFRTYQETENGNVLIRSLPGDQRVVKKYGKPMWVGSTIVLARGDDSLSPLIQEYGHDFNMDGCFDEAGHNKFMLPIGKESVDALIYVEYTPDKPRGFPMLSVGRYYR</sequence>
<accession>A0ABT2C0R3</accession>
<proteinExistence type="predicted"/>
<name>A0ABT2C0R3_9BURK</name>
<feature type="signal peptide" evidence="1">
    <location>
        <begin position="1"/>
        <end position="25"/>
    </location>
</feature>
<gene>
    <name evidence="2" type="ORF">NX786_16690</name>
</gene>
<keyword evidence="3" id="KW-1185">Reference proteome</keyword>
<keyword evidence="1" id="KW-0732">Signal</keyword>
<dbReference type="RefSeq" id="WP_259450051.1">
    <property type="nucleotide sequence ID" value="NZ_CP119520.1"/>
</dbReference>
<evidence type="ECO:0000256" key="1">
    <source>
        <dbReference type="SAM" id="SignalP"/>
    </source>
</evidence>
<feature type="chain" id="PRO_5046074545" evidence="1">
    <location>
        <begin position="26"/>
        <end position="318"/>
    </location>
</feature>
<dbReference type="EMBL" id="JANUHC010000005">
    <property type="protein sequence ID" value="MCS0630971.1"/>
    <property type="molecule type" value="Genomic_DNA"/>
</dbReference>
<reference evidence="2" key="1">
    <citation type="submission" date="2022-08" db="EMBL/GenBank/DDBJ databases">
        <title>Reclassification of Massilia species as members of the genera Telluria, Duganella, Pseudoduganella, Mokoshia gen. nov. and Zemynaea gen. nov. using orthogonal and non-orthogonal genome-based approaches.</title>
        <authorList>
            <person name="Bowman J.P."/>
        </authorList>
    </citation>
    <scope>NUCLEOTIDE SEQUENCE</scope>
    <source>
        <strain evidence="2">LMG 11547</strain>
    </source>
</reference>
<evidence type="ECO:0000313" key="2">
    <source>
        <dbReference type="EMBL" id="MCS0630971.1"/>
    </source>
</evidence>
<organism evidence="2 3">
    <name type="scientific">Telluria mixta</name>
    <dbReference type="NCBI Taxonomy" id="34071"/>
    <lineage>
        <taxon>Bacteria</taxon>
        <taxon>Pseudomonadati</taxon>
        <taxon>Pseudomonadota</taxon>
        <taxon>Betaproteobacteria</taxon>
        <taxon>Burkholderiales</taxon>
        <taxon>Oxalobacteraceae</taxon>
        <taxon>Telluria group</taxon>
        <taxon>Telluria</taxon>
    </lineage>
</organism>
<evidence type="ECO:0000313" key="3">
    <source>
        <dbReference type="Proteomes" id="UP001165263"/>
    </source>
</evidence>
<comment type="caution">
    <text evidence="2">The sequence shown here is derived from an EMBL/GenBank/DDBJ whole genome shotgun (WGS) entry which is preliminary data.</text>
</comment>